<keyword evidence="7" id="KW-0902">Two-component regulatory system</keyword>
<reference evidence="11 13" key="1">
    <citation type="submission" date="2015-09" db="EMBL/GenBank/DDBJ databases">
        <authorList>
            <consortium name="Pathogen Informatics"/>
        </authorList>
    </citation>
    <scope>NUCLEOTIDE SEQUENCE [LARGE SCALE GENOMIC DNA]</scope>
    <source>
        <strain evidence="11 13">2789STDY5834841</strain>
    </source>
</reference>
<dbReference type="Pfam" id="PF00512">
    <property type="entry name" value="HisKA"/>
    <property type="match status" value="1"/>
</dbReference>
<dbReference type="PROSITE" id="PS50109">
    <property type="entry name" value="HIS_KIN"/>
    <property type="match status" value="1"/>
</dbReference>
<dbReference type="GO" id="GO:0005886">
    <property type="term" value="C:plasma membrane"/>
    <property type="evidence" value="ECO:0007669"/>
    <property type="project" value="TreeGrafter"/>
</dbReference>
<evidence type="ECO:0000259" key="10">
    <source>
        <dbReference type="PROSITE" id="PS50109"/>
    </source>
</evidence>
<dbReference type="InterPro" id="IPR036097">
    <property type="entry name" value="HisK_dim/P_sf"/>
</dbReference>
<dbReference type="GO" id="GO:0016036">
    <property type="term" value="P:cellular response to phosphate starvation"/>
    <property type="evidence" value="ECO:0007669"/>
    <property type="project" value="TreeGrafter"/>
</dbReference>
<evidence type="ECO:0000256" key="4">
    <source>
        <dbReference type="ARBA" id="ARBA00022553"/>
    </source>
</evidence>
<evidence type="ECO:0000313" key="11">
    <source>
        <dbReference type="EMBL" id="CUN78585.1"/>
    </source>
</evidence>
<dbReference type="PANTHER" id="PTHR45453:SF1">
    <property type="entry name" value="PHOSPHATE REGULON SENSOR PROTEIN PHOR"/>
    <property type="match status" value="1"/>
</dbReference>
<accession>A0A173ZTP2</accession>
<keyword evidence="4" id="KW-0597">Phosphoprotein</keyword>
<keyword evidence="6 12" id="KW-0418">Kinase</keyword>
<dbReference type="Proteomes" id="UP000292665">
    <property type="component" value="Unassembled WGS sequence"/>
</dbReference>
<dbReference type="Proteomes" id="UP000095787">
    <property type="component" value="Unassembled WGS sequence"/>
</dbReference>
<feature type="domain" description="Histidine kinase" evidence="10">
    <location>
        <begin position="227"/>
        <end position="442"/>
    </location>
</feature>
<dbReference type="RefSeq" id="WP_004845352.1">
    <property type="nucleotide sequence ID" value="NZ_CATVPX010000011.1"/>
</dbReference>
<gene>
    <name evidence="11" type="primary">phoR_2</name>
    <name evidence="12" type="ORF">EAI93_01795</name>
    <name evidence="11" type="ORF">ERS852456_00816</name>
</gene>
<keyword evidence="9" id="KW-0812">Transmembrane</keyword>
<evidence type="ECO:0000256" key="6">
    <source>
        <dbReference type="ARBA" id="ARBA00022777"/>
    </source>
</evidence>
<dbReference type="SMART" id="SM00387">
    <property type="entry name" value="HATPase_c"/>
    <property type="match status" value="1"/>
</dbReference>
<organism evidence="11 13">
    <name type="scientific">[Ruminococcus] torques</name>
    <dbReference type="NCBI Taxonomy" id="33039"/>
    <lineage>
        <taxon>Bacteria</taxon>
        <taxon>Bacillati</taxon>
        <taxon>Bacillota</taxon>
        <taxon>Clostridia</taxon>
        <taxon>Lachnospirales</taxon>
        <taxon>Lachnospiraceae</taxon>
        <taxon>Mediterraneibacter</taxon>
    </lineage>
</organism>
<keyword evidence="9" id="KW-1133">Transmembrane helix</keyword>
<keyword evidence="8 9" id="KW-0472">Membrane</keyword>
<dbReference type="EC" id="2.7.13.3" evidence="3"/>
<dbReference type="InterPro" id="IPR003594">
    <property type="entry name" value="HATPase_dom"/>
</dbReference>
<dbReference type="Pfam" id="PF16736">
    <property type="entry name" value="sCache_like"/>
    <property type="match status" value="1"/>
</dbReference>
<feature type="transmembrane region" description="Helical" evidence="9">
    <location>
        <begin position="150"/>
        <end position="172"/>
    </location>
</feature>
<reference evidence="12 14" key="2">
    <citation type="journal article" date="2019" name="Science, e1252229">
        <title>Invertible promoters mediate bacterial phase variation, antibiotic resistance, and host adaptation in the gut.</title>
        <authorList>
            <person name="Jiang X."/>
            <person name="Hall A.B."/>
            <person name="Arthur T.D."/>
            <person name="Plichta D.R."/>
            <person name="Covington C.T."/>
            <person name="Poyet M."/>
            <person name="Crothers J."/>
            <person name="Moses P.L."/>
            <person name="Tolonen A.C."/>
            <person name="Vlamakis H."/>
            <person name="Alm E.J."/>
            <person name="Xavier R.J."/>
        </authorList>
    </citation>
    <scope>NUCLEOTIDE SEQUENCE [LARGE SCALE GENOMIC DNA]</scope>
    <source>
        <strain evidence="14">aa_0143</strain>
        <strain evidence="12">Aa_0143</strain>
    </source>
</reference>
<comment type="subcellular location">
    <subcellularLocation>
        <location evidence="2">Membrane</location>
    </subcellularLocation>
</comment>
<dbReference type="GO" id="GO:0000155">
    <property type="term" value="F:phosphorelay sensor kinase activity"/>
    <property type="evidence" value="ECO:0007669"/>
    <property type="project" value="InterPro"/>
</dbReference>
<name>A0A173ZTP2_9FIRM</name>
<evidence type="ECO:0000256" key="9">
    <source>
        <dbReference type="SAM" id="Phobius"/>
    </source>
</evidence>
<sequence>MSIKKKIQQSMTVILTVTLVLAYVILSVILYNRNMNLLQTEVKQEAAYIREAINLSDSDYMKQMDNVVESTRVTQIKADGTVLYDSRRDADILKNHGNRKEVREALSKGEGADVRKSETVGKDMYYYALLLNDGTVLRVSKSIDNLASTAVSLMPVMGILAVLTILFAFALARWQTNRLIKPINELDLERPLDSDIYEELSPLLEAMDRQNREKEAVANMRKEFSANVSHELKTPLTSISGYAEIMKNGLVRPEDISGFSERIYKEARRLITLIEDIIKLSKLDEESVELEKEDVDLYELTREIVSRLSPQAAQKNIRIELSGESVHYHGIRQILDEMVYNVCENAVKYNYENGKVSVWAGNTLNGPKISVSDTGIGIPKEHQERIFERFYRVDKSHSKERGGTGLGLSIVKHGALLHGAKVSVESEEGRGTKISMQFPRICQK</sequence>
<dbReference type="AlphaFoldDB" id="A0A173ZTP2"/>
<dbReference type="InterPro" id="IPR036890">
    <property type="entry name" value="HATPase_C_sf"/>
</dbReference>
<proteinExistence type="predicted"/>
<dbReference type="InterPro" id="IPR050351">
    <property type="entry name" value="BphY/WalK/GraS-like"/>
</dbReference>
<dbReference type="InterPro" id="IPR031967">
    <property type="entry name" value="PhoR_single_Cache-like_dom"/>
</dbReference>
<dbReference type="InterPro" id="IPR003661">
    <property type="entry name" value="HisK_dim/P_dom"/>
</dbReference>
<evidence type="ECO:0000256" key="2">
    <source>
        <dbReference type="ARBA" id="ARBA00004370"/>
    </source>
</evidence>
<dbReference type="CDD" id="cd00082">
    <property type="entry name" value="HisKA"/>
    <property type="match status" value="1"/>
</dbReference>
<dbReference type="PRINTS" id="PR00344">
    <property type="entry name" value="BCTRLSENSOR"/>
</dbReference>
<evidence type="ECO:0000256" key="5">
    <source>
        <dbReference type="ARBA" id="ARBA00022679"/>
    </source>
</evidence>
<dbReference type="GO" id="GO:0004721">
    <property type="term" value="F:phosphoprotein phosphatase activity"/>
    <property type="evidence" value="ECO:0007669"/>
    <property type="project" value="TreeGrafter"/>
</dbReference>
<dbReference type="Gene3D" id="1.10.287.130">
    <property type="match status" value="1"/>
</dbReference>
<dbReference type="Gene3D" id="3.30.565.10">
    <property type="entry name" value="Histidine kinase-like ATPase, C-terminal domain"/>
    <property type="match status" value="1"/>
</dbReference>
<dbReference type="EMBL" id="CYZO01000008">
    <property type="protein sequence ID" value="CUN78585.1"/>
    <property type="molecule type" value="Genomic_DNA"/>
</dbReference>
<evidence type="ECO:0000256" key="7">
    <source>
        <dbReference type="ARBA" id="ARBA00023012"/>
    </source>
</evidence>
<dbReference type="SUPFAM" id="SSF47384">
    <property type="entry name" value="Homodimeric domain of signal transducing histidine kinase"/>
    <property type="match status" value="1"/>
</dbReference>
<dbReference type="EMBL" id="RCYR01000001">
    <property type="protein sequence ID" value="RYS82454.1"/>
    <property type="molecule type" value="Genomic_DNA"/>
</dbReference>
<evidence type="ECO:0000256" key="1">
    <source>
        <dbReference type="ARBA" id="ARBA00000085"/>
    </source>
</evidence>
<evidence type="ECO:0000313" key="14">
    <source>
        <dbReference type="Proteomes" id="UP000292665"/>
    </source>
</evidence>
<dbReference type="SMART" id="SM00388">
    <property type="entry name" value="HisKA"/>
    <property type="match status" value="1"/>
</dbReference>
<dbReference type="InterPro" id="IPR004358">
    <property type="entry name" value="Sig_transdc_His_kin-like_C"/>
</dbReference>
<evidence type="ECO:0000313" key="13">
    <source>
        <dbReference type="Proteomes" id="UP000095787"/>
    </source>
</evidence>
<evidence type="ECO:0000256" key="3">
    <source>
        <dbReference type="ARBA" id="ARBA00012438"/>
    </source>
</evidence>
<comment type="catalytic activity">
    <reaction evidence="1">
        <text>ATP + protein L-histidine = ADP + protein N-phospho-L-histidine.</text>
        <dbReference type="EC" id="2.7.13.3"/>
    </reaction>
</comment>
<protein>
    <recommendedName>
        <fullName evidence="3">histidine kinase</fullName>
        <ecNumber evidence="3">2.7.13.3</ecNumber>
    </recommendedName>
</protein>
<dbReference type="FunFam" id="3.30.565.10:FF:000006">
    <property type="entry name" value="Sensor histidine kinase WalK"/>
    <property type="match status" value="1"/>
</dbReference>
<dbReference type="SUPFAM" id="SSF55874">
    <property type="entry name" value="ATPase domain of HSP90 chaperone/DNA topoisomerase II/histidine kinase"/>
    <property type="match status" value="1"/>
</dbReference>
<dbReference type="FunFam" id="1.10.287.130:FF:000001">
    <property type="entry name" value="Two-component sensor histidine kinase"/>
    <property type="match status" value="1"/>
</dbReference>
<dbReference type="InterPro" id="IPR005467">
    <property type="entry name" value="His_kinase_dom"/>
</dbReference>
<dbReference type="Pfam" id="PF02518">
    <property type="entry name" value="HATPase_c"/>
    <property type="match status" value="1"/>
</dbReference>
<dbReference type="GeneID" id="97329332"/>
<dbReference type="CDD" id="cd00075">
    <property type="entry name" value="HATPase"/>
    <property type="match status" value="1"/>
</dbReference>
<evidence type="ECO:0000256" key="8">
    <source>
        <dbReference type="ARBA" id="ARBA00023136"/>
    </source>
</evidence>
<evidence type="ECO:0000313" key="12">
    <source>
        <dbReference type="EMBL" id="RYS82454.1"/>
    </source>
</evidence>
<dbReference type="PANTHER" id="PTHR45453">
    <property type="entry name" value="PHOSPHATE REGULON SENSOR PROTEIN PHOR"/>
    <property type="match status" value="1"/>
</dbReference>
<keyword evidence="5 11" id="KW-0808">Transferase</keyword>
<feature type="transmembrane region" description="Helical" evidence="9">
    <location>
        <begin position="12"/>
        <end position="31"/>
    </location>
</feature>